<evidence type="ECO:0000313" key="1">
    <source>
        <dbReference type="EMBL" id="KAK6321232.1"/>
    </source>
</evidence>
<reference evidence="1 2" key="1">
    <citation type="submission" date="2021-04" db="EMBL/GenBank/DDBJ databases">
        <authorList>
            <person name="De Guttry C."/>
            <person name="Zahm M."/>
            <person name="Klopp C."/>
            <person name="Cabau C."/>
            <person name="Louis A."/>
            <person name="Berthelot C."/>
            <person name="Parey E."/>
            <person name="Roest Crollius H."/>
            <person name="Montfort J."/>
            <person name="Robinson-Rechavi M."/>
            <person name="Bucao C."/>
            <person name="Bouchez O."/>
            <person name="Gislard M."/>
            <person name="Lluch J."/>
            <person name="Milhes M."/>
            <person name="Lampietro C."/>
            <person name="Lopez Roques C."/>
            <person name="Donnadieu C."/>
            <person name="Braasch I."/>
            <person name="Desvignes T."/>
            <person name="Postlethwait J."/>
            <person name="Bobe J."/>
            <person name="Wedekind C."/>
            <person name="Guiguen Y."/>
        </authorList>
    </citation>
    <scope>NUCLEOTIDE SEQUENCE [LARGE SCALE GENOMIC DNA]</scope>
    <source>
        <strain evidence="1">Cs_M1</strain>
        <tissue evidence="1">Blood</tissue>
    </source>
</reference>
<name>A0AAN8RBU7_9TELE</name>
<sequence>MRDHLKAKGVMAGTQGKWQTLPSATKAHYSEEADKLQAGGQELKENLKALKVKYYLRRLKSMVGIYTVRLSSWKVDTAFLVHNPEVGTGKEFVEGQDLIGKFSVHFSGKPAASQSKGFDKARGQGIHALFNQKYNEAGGQGRVPYMAVACQLGVVLGLELELGVELGLELGVELGLEMGVELGLELGVELGLELGVELGVELGLELGVELGLELGVELGLELGVELGLELGVELGLELGVELEMGLELGVELELEQGL</sequence>
<keyword evidence="2" id="KW-1185">Reference proteome</keyword>
<comment type="caution">
    <text evidence="1">The sequence shown here is derived from an EMBL/GenBank/DDBJ whole genome shotgun (WGS) entry which is preliminary data.</text>
</comment>
<evidence type="ECO:0000313" key="2">
    <source>
        <dbReference type="Proteomes" id="UP001356427"/>
    </source>
</evidence>
<dbReference type="Proteomes" id="UP001356427">
    <property type="component" value="Unassembled WGS sequence"/>
</dbReference>
<dbReference type="AlphaFoldDB" id="A0AAN8RBU7"/>
<organism evidence="1 2">
    <name type="scientific">Coregonus suidteri</name>
    <dbReference type="NCBI Taxonomy" id="861788"/>
    <lineage>
        <taxon>Eukaryota</taxon>
        <taxon>Metazoa</taxon>
        <taxon>Chordata</taxon>
        <taxon>Craniata</taxon>
        <taxon>Vertebrata</taxon>
        <taxon>Euteleostomi</taxon>
        <taxon>Actinopterygii</taxon>
        <taxon>Neopterygii</taxon>
        <taxon>Teleostei</taxon>
        <taxon>Protacanthopterygii</taxon>
        <taxon>Salmoniformes</taxon>
        <taxon>Salmonidae</taxon>
        <taxon>Coregoninae</taxon>
        <taxon>Coregonus</taxon>
    </lineage>
</organism>
<gene>
    <name evidence="1" type="ORF">J4Q44_G00082080</name>
</gene>
<dbReference type="EMBL" id="JAGTTL010000006">
    <property type="protein sequence ID" value="KAK6321232.1"/>
    <property type="molecule type" value="Genomic_DNA"/>
</dbReference>
<protein>
    <submittedName>
        <fullName evidence="1">Uncharacterized protein</fullName>
    </submittedName>
</protein>
<proteinExistence type="predicted"/>
<accession>A0AAN8RBU7</accession>